<dbReference type="OrthoDB" id="9553705at2"/>
<dbReference type="AlphaFoldDB" id="A0A1M6UVY9"/>
<keyword evidence="2" id="KW-1185">Reference proteome</keyword>
<evidence type="ECO:0000313" key="1">
    <source>
        <dbReference type="EMBL" id="SHK73407.1"/>
    </source>
</evidence>
<dbReference type="EMBL" id="FQZB01000025">
    <property type="protein sequence ID" value="SHK73407.1"/>
    <property type="molecule type" value="Genomic_DNA"/>
</dbReference>
<reference evidence="1 2" key="1">
    <citation type="submission" date="2016-11" db="EMBL/GenBank/DDBJ databases">
        <authorList>
            <person name="Jaros S."/>
            <person name="Januszkiewicz K."/>
            <person name="Wedrychowicz H."/>
        </authorList>
    </citation>
    <scope>NUCLEOTIDE SEQUENCE [LARGE SCALE GENOMIC DNA]</scope>
    <source>
        <strain evidence="1 2">DSM 21758</strain>
    </source>
</reference>
<protein>
    <submittedName>
        <fullName evidence="1">Uncharacterized protein</fullName>
    </submittedName>
</protein>
<accession>A0A1M6UVY9</accession>
<sequence>MLTNQKEQIEQFINILLKNTQLKEFAFCQFYTLIFSRDGHETFNNALLPQNIALHIESDWWFDSKQEWENRIKQFPISNSPHNEEPVKAYELSMIMWSEDNAVDNVTLGLDDLKIKFKSGRVLNIKNIVEYSEAWLMYESGVREQEWKWHVGCEFESEIWAKILGK</sequence>
<dbReference type="RefSeq" id="WP_072993443.1">
    <property type="nucleotide sequence ID" value="NZ_FQZB01000025.1"/>
</dbReference>
<name>A0A1M6UVY9_9CLOT</name>
<organism evidence="1 2">
    <name type="scientific">Clostridium cavendishii DSM 21758</name>
    <dbReference type="NCBI Taxonomy" id="1121302"/>
    <lineage>
        <taxon>Bacteria</taxon>
        <taxon>Bacillati</taxon>
        <taxon>Bacillota</taxon>
        <taxon>Clostridia</taxon>
        <taxon>Eubacteriales</taxon>
        <taxon>Clostridiaceae</taxon>
        <taxon>Clostridium</taxon>
    </lineage>
</organism>
<proteinExistence type="predicted"/>
<dbReference type="Proteomes" id="UP000184310">
    <property type="component" value="Unassembled WGS sequence"/>
</dbReference>
<gene>
    <name evidence="1" type="ORF">SAMN02745163_04367</name>
</gene>
<evidence type="ECO:0000313" key="2">
    <source>
        <dbReference type="Proteomes" id="UP000184310"/>
    </source>
</evidence>
<dbReference type="STRING" id="1121302.SAMN02745163_04367"/>